<accession>A0A3S1DH98</accession>
<dbReference type="EMBL" id="RSCL01000001">
    <property type="protein sequence ID" value="RUT09941.1"/>
    <property type="molecule type" value="Genomic_DNA"/>
</dbReference>
<protein>
    <submittedName>
        <fullName evidence="2">Uncharacterized protein</fullName>
    </submittedName>
</protein>
<reference evidence="2" key="1">
    <citation type="submission" date="2018-12" db="EMBL/GenBank/DDBJ databases">
        <authorList>
            <person name="Will S."/>
            <person name="Neumann-Schaal M."/>
            <person name="Henke P."/>
        </authorList>
    </citation>
    <scope>NUCLEOTIDE SEQUENCE</scope>
    <source>
        <strain evidence="2">PCC 7102</strain>
    </source>
</reference>
<reference evidence="2" key="2">
    <citation type="journal article" date="2019" name="Genome Biol. Evol.">
        <title>Day and night: Metabolic profiles and evolutionary relationships of six axenic non-marine cyanobacteria.</title>
        <authorList>
            <person name="Will S.E."/>
            <person name="Henke P."/>
            <person name="Boedeker C."/>
            <person name="Huang S."/>
            <person name="Brinkmann H."/>
            <person name="Rohde M."/>
            <person name="Jarek M."/>
            <person name="Friedl T."/>
            <person name="Seufert S."/>
            <person name="Schumacher M."/>
            <person name="Overmann J."/>
            <person name="Neumann-Schaal M."/>
            <person name="Petersen J."/>
        </authorList>
    </citation>
    <scope>NUCLEOTIDE SEQUENCE [LARGE SCALE GENOMIC DNA]</scope>
    <source>
        <strain evidence="2">PCC 7102</strain>
    </source>
</reference>
<dbReference type="AlphaFoldDB" id="A0A3S1DH98"/>
<dbReference type="RefSeq" id="WP_158632749.1">
    <property type="nucleotide sequence ID" value="NZ_RSCL01000001.1"/>
</dbReference>
<evidence type="ECO:0000256" key="1">
    <source>
        <dbReference type="SAM" id="Coils"/>
    </source>
</evidence>
<name>A0A3S1DH98_9CYAN</name>
<keyword evidence="1" id="KW-0175">Coiled coil</keyword>
<gene>
    <name evidence="2" type="ORF">DSM106972_004360</name>
</gene>
<organism evidence="2 3">
    <name type="scientific">Dulcicalothrix desertica PCC 7102</name>
    <dbReference type="NCBI Taxonomy" id="232991"/>
    <lineage>
        <taxon>Bacteria</taxon>
        <taxon>Bacillati</taxon>
        <taxon>Cyanobacteriota</taxon>
        <taxon>Cyanophyceae</taxon>
        <taxon>Nostocales</taxon>
        <taxon>Calotrichaceae</taxon>
        <taxon>Dulcicalothrix</taxon>
    </lineage>
</organism>
<keyword evidence="3" id="KW-1185">Reference proteome</keyword>
<feature type="coiled-coil region" evidence="1">
    <location>
        <begin position="17"/>
        <end position="47"/>
    </location>
</feature>
<dbReference type="Proteomes" id="UP000271624">
    <property type="component" value="Unassembled WGS sequence"/>
</dbReference>
<evidence type="ECO:0000313" key="3">
    <source>
        <dbReference type="Proteomes" id="UP000271624"/>
    </source>
</evidence>
<evidence type="ECO:0000313" key="2">
    <source>
        <dbReference type="EMBL" id="RUT09941.1"/>
    </source>
</evidence>
<proteinExistence type="predicted"/>
<comment type="caution">
    <text evidence="2">The sequence shown here is derived from an EMBL/GenBank/DDBJ whole genome shotgun (WGS) entry which is preliminary data.</text>
</comment>
<sequence>MSSSNVQPDIAKVRLTAERAKKACLEMKQAGEELEQALLQLEAEAQAHKPVRKS</sequence>